<name>A0A5P1RDR6_9GAMM</name>
<comment type="similarity">
    <text evidence="2">Belongs to the EamA transporter family.</text>
</comment>
<keyword evidence="3 6" id="KW-0812">Transmembrane</keyword>
<organism evidence="8 9">
    <name type="scientific">Neptunomonas concharum</name>
    <dbReference type="NCBI Taxonomy" id="1031538"/>
    <lineage>
        <taxon>Bacteria</taxon>
        <taxon>Pseudomonadati</taxon>
        <taxon>Pseudomonadota</taxon>
        <taxon>Gammaproteobacteria</taxon>
        <taxon>Oceanospirillales</taxon>
        <taxon>Oceanospirillaceae</taxon>
        <taxon>Neptunomonas</taxon>
    </lineage>
</organism>
<evidence type="ECO:0000313" key="8">
    <source>
        <dbReference type="EMBL" id="QEQ97790.1"/>
    </source>
</evidence>
<evidence type="ECO:0000256" key="1">
    <source>
        <dbReference type="ARBA" id="ARBA00004141"/>
    </source>
</evidence>
<feature type="domain" description="EamA" evidence="7">
    <location>
        <begin position="141"/>
        <end position="277"/>
    </location>
</feature>
<evidence type="ECO:0000256" key="2">
    <source>
        <dbReference type="ARBA" id="ARBA00007362"/>
    </source>
</evidence>
<reference evidence="8 9" key="1">
    <citation type="journal article" date="2019" name="Biochem. Eng. J.">
        <title>Metabolic engineering of the marine bacteria Neptunomonas concharum for the production of acetoin and meso-2,3-butanediol from acetate.</title>
        <authorList>
            <person name="Li W."/>
            <person name="Pu N."/>
            <person name="Liu C.-X."/>
            <person name="Yuan Q.-P."/>
            <person name="Li Z.-J."/>
        </authorList>
    </citation>
    <scope>NUCLEOTIDE SEQUENCE [LARGE SCALE GENOMIC DNA]</scope>
    <source>
        <strain evidence="8 9">JCM17730</strain>
    </source>
</reference>
<keyword evidence="5 6" id="KW-0472">Membrane</keyword>
<feature type="transmembrane region" description="Helical" evidence="6">
    <location>
        <begin position="61"/>
        <end position="84"/>
    </location>
</feature>
<evidence type="ECO:0000313" key="9">
    <source>
        <dbReference type="Proteomes" id="UP000324760"/>
    </source>
</evidence>
<dbReference type="InterPro" id="IPR037185">
    <property type="entry name" value="EmrE-like"/>
</dbReference>
<feature type="transmembrane region" description="Helical" evidence="6">
    <location>
        <begin position="115"/>
        <end position="133"/>
    </location>
</feature>
<dbReference type="OrthoDB" id="7158585at2"/>
<gene>
    <name evidence="8" type="ORF">F0U83_14260</name>
</gene>
<dbReference type="SUPFAM" id="SSF103481">
    <property type="entry name" value="Multidrug resistance efflux transporter EmrE"/>
    <property type="match status" value="2"/>
</dbReference>
<protein>
    <submittedName>
        <fullName evidence="8">EamA family transporter</fullName>
    </submittedName>
</protein>
<dbReference type="InterPro" id="IPR000620">
    <property type="entry name" value="EamA_dom"/>
</dbReference>
<evidence type="ECO:0000259" key="7">
    <source>
        <dbReference type="Pfam" id="PF00892"/>
    </source>
</evidence>
<feature type="transmembrane region" description="Helical" evidence="6">
    <location>
        <begin position="7"/>
        <end position="28"/>
    </location>
</feature>
<feature type="transmembrane region" description="Helical" evidence="6">
    <location>
        <begin position="201"/>
        <end position="223"/>
    </location>
</feature>
<dbReference type="PANTHER" id="PTHR32322:SF2">
    <property type="entry name" value="EAMA DOMAIN-CONTAINING PROTEIN"/>
    <property type="match status" value="1"/>
</dbReference>
<comment type="subcellular location">
    <subcellularLocation>
        <location evidence="1">Membrane</location>
        <topology evidence="1">Multi-pass membrane protein</topology>
    </subcellularLocation>
</comment>
<evidence type="ECO:0000256" key="6">
    <source>
        <dbReference type="SAM" id="Phobius"/>
    </source>
</evidence>
<sequence>MLIRYPLIAALMAVAIWGVNVVAIKVGLAEIPPSLFNALRFGLLSLLLIPFACIPKSQIKPVIWIAVVMGIGHFYLLSVGMQYADSNTSVILVMLGAPISSVLSYVLGMERISRLQALGVAIAFSGISIPLFLNGTSDLKMGALFILISMTCWAVTNILVRRLEQVPLLALQFWIGVISAPICFVGYQLTTPELTVFEQLSIPVITSVVYTVLGSSILAYSLWYATVNQYGINRVVSITFLQPLFTMIFAYLILGEVISTLQLIGGAITLMGIYLYYFSRRAVTP</sequence>
<keyword evidence="9" id="KW-1185">Reference proteome</keyword>
<feature type="transmembrane region" description="Helical" evidence="6">
    <location>
        <begin position="235"/>
        <end position="254"/>
    </location>
</feature>
<feature type="transmembrane region" description="Helical" evidence="6">
    <location>
        <begin position="260"/>
        <end position="278"/>
    </location>
</feature>
<feature type="transmembrane region" description="Helical" evidence="6">
    <location>
        <begin position="90"/>
        <end position="108"/>
    </location>
</feature>
<feature type="domain" description="EamA" evidence="7">
    <location>
        <begin position="7"/>
        <end position="129"/>
    </location>
</feature>
<dbReference type="RefSeq" id="WP_138987905.1">
    <property type="nucleotide sequence ID" value="NZ_CP043869.1"/>
</dbReference>
<evidence type="ECO:0000256" key="5">
    <source>
        <dbReference type="ARBA" id="ARBA00023136"/>
    </source>
</evidence>
<keyword evidence="4 6" id="KW-1133">Transmembrane helix</keyword>
<evidence type="ECO:0000256" key="4">
    <source>
        <dbReference type="ARBA" id="ARBA00022989"/>
    </source>
</evidence>
<dbReference type="InterPro" id="IPR050638">
    <property type="entry name" value="AA-Vitamin_Transporters"/>
</dbReference>
<proteinExistence type="inferred from homology"/>
<dbReference type="AlphaFoldDB" id="A0A5P1RDR6"/>
<feature type="transmembrane region" description="Helical" evidence="6">
    <location>
        <begin position="167"/>
        <end position="189"/>
    </location>
</feature>
<feature type="transmembrane region" description="Helical" evidence="6">
    <location>
        <begin position="139"/>
        <end position="160"/>
    </location>
</feature>
<evidence type="ECO:0000256" key="3">
    <source>
        <dbReference type="ARBA" id="ARBA00022692"/>
    </source>
</evidence>
<dbReference type="KEGG" id="ncu:F0U83_14260"/>
<dbReference type="Pfam" id="PF00892">
    <property type="entry name" value="EamA"/>
    <property type="match status" value="2"/>
</dbReference>
<accession>A0A5P1RDR6</accession>
<dbReference type="PANTHER" id="PTHR32322">
    <property type="entry name" value="INNER MEMBRANE TRANSPORTER"/>
    <property type="match status" value="1"/>
</dbReference>
<dbReference type="Proteomes" id="UP000324760">
    <property type="component" value="Chromosome"/>
</dbReference>
<dbReference type="EMBL" id="CP043869">
    <property type="protein sequence ID" value="QEQ97790.1"/>
    <property type="molecule type" value="Genomic_DNA"/>
</dbReference>
<dbReference type="GO" id="GO:0016020">
    <property type="term" value="C:membrane"/>
    <property type="evidence" value="ECO:0007669"/>
    <property type="project" value="UniProtKB-SubCell"/>
</dbReference>
<feature type="transmembrane region" description="Helical" evidence="6">
    <location>
        <begin position="34"/>
        <end position="54"/>
    </location>
</feature>